<accession>A0ABR0ELL5</accession>
<dbReference type="InterPro" id="IPR002938">
    <property type="entry name" value="FAD-bd"/>
</dbReference>
<evidence type="ECO:0000256" key="3">
    <source>
        <dbReference type="ARBA" id="ARBA00023002"/>
    </source>
</evidence>
<gene>
    <name evidence="5" type="ORF">PRZ48_005914</name>
</gene>
<evidence type="ECO:0000313" key="5">
    <source>
        <dbReference type="EMBL" id="KAK4502489.1"/>
    </source>
</evidence>
<dbReference type="InterPro" id="IPR036188">
    <property type="entry name" value="FAD/NAD-bd_sf"/>
</dbReference>
<proteinExistence type="predicted"/>
<dbReference type="EMBL" id="JAXOVC010000004">
    <property type="protein sequence ID" value="KAK4502489.1"/>
    <property type="molecule type" value="Genomic_DNA"/>
</dbReference>
<organism evidence="5 6">
    <name type="scientific">Zasmidium cellare</name>
    <name type="common">Wine cellar mold</name>
    <name type="synonym">Racodium cellare</name>
    <dbReference type="NCBI Taxonomy" id="395010"/>
    <lineage>
        <taxon>Eukaryota</taxon>
        <taxon>Fungi</taxon>
        <taxon>Dikarya</taxon>
        <taxon>Ascomycota</taxon>
        <taxon>Pezizomycotina</taxon>
        <taxon>Dothideomycetes</taxon>
        <taxon>Dothideomycetidae</taxon>
        <taxon>Mycosphaerellales</taxon>
        <taxon>Mycosphaerellaceae</taxon>
        <taxon>Zasmidium</taxon>
    </lineage>
</organism>
<reference evidence="5 6" key="1">
    <citation type="journal article" date="2023" name="G3 (Bethesda)">
        <title>A chromosome-level genome assembly of Zasmidium syzygii isolated from banana leaves.</title>
        <authorList>
            <person name="van Westerhoven A.C."/>
            <person name="Mehrabi R."/>
            <person name="Talebi R."/>
            <person name="Steentjes M.B.F."/>
            <person name="Corcolon B."/>
            <person name="Chong P.A."/>
            <person name="Kema G.H.J."/>
            <person name="Seidl M.F."/>
        </authorList>
    </citation>
    <scope>NUCLEOTIDE SEQUENCE [LARGE SCALE GENOMIC DNA]</scope>
    <source>
        <strain evidence="5 6">P124</strain>
    </source>
</reference>
<dbReference type="Gene3D" id="3.30.9.10">
    <property type="entry name" value="D-Amino Acid Oxidase, subunit A, domain 2"/>
    <property type="match status" value="1"/>
</dbReference>
<keyword evidence="2" id="KW-0274">FAD</keyword>
<dbReference type="PRINTS" id="PR00420">
    <property type="entry name" value="RNGMNOXGNASE"/>
</dbReference>
<dbReference type="Proteomes" id="UP001305779">
    <property type="component" value="Unassembled WGS sequence"/>
</dbReference>
<dbReference type="Pfam" id="PF01494">
    <property type="entry name" value="FAD_binding_3"/>
    <property type="match status" value="1"/>
</dbReference>
<keyword evidence="3" id="KW-0560">Oxidoreductase</keyword>
<dbReference type="InterPro" id="IPR051704">
    <property type="entry name" value="FAD_aromatic-hydroxylase"/>
</dbReference>
<evidence type="ECO:0000259" key="4">
    <source>
        <dbReference type="Pfam" id="PF01494"/>
    </source>
</evidence>
<evidence type="ECO:0000256" key="2">
    <source>
        <dbReference type="ARBA" id="ARBA00022827"/>
    </source>
</evidence>
<comment type="caution">
    <text evidence="5">The sequence shown here is derived from an EMBL/GenBank/DDBJ whole genome shotgun (WGS) entry which is preliminary data.</text>
</comment>
<dbReference type="SUPFAM" id="SSF51905">
    <property type="entry name" value="FAD/NAD(P)-binding domain"/>
    <property type="match status" value="1"/>
</dbReference>
<protein>
    <recommendedName>
        <fullName evidence="4">FAD-binding domain-containing protein</fullName>
    </recommendedName>
</protein>
<sequence length="425" mass="47360">MPPLKILISGGGVAGTALAFWLSKLGHSITVVEHYSSLRTTGLQIDVRSHGVEVLRRMGIEQAFRENAAPEEGMQFVDSKGRNRGYFGAAKTGDGNQGITSEYEIMRGDLCRLIFDATHGKAKYVFGTSVKGYREVGKGVEVELKNGQKERYDLLVGADGVWSSMRRLMVGDEAGKAAFHYKDETNAYLTYKQPIEQGERYIGHMYIGTDRRSILIRRHSPEELQLYLLLSRPDEKIARVKRGDVEAEKKAFHEIYQGVGWKTDELLEKMMASEDFYCERLGIVKMDSWWKGHVALVGDAAYGPGGSGMGTTTAMVGAYILAGEIDVHCKDGDVNGIQSALAAYDARFRPFMTKLQAGLESEGPSWLFPTGAWGIEVLHWIVQLASTLRLDLLAKYFMWETAYGWELPKYEGLEKALEREKGEGA</sequence>
<feature type="domain" description="FAD-binding" evidence="4">
    <location>
        <begin position="5"/>
        <end position="353"/>
    </location>
</feature>
<evidence type="ECO:0000313" key="6">
    <source>
        <dbReference type="Proteomes" id="UP001305779"/>
    </source>
</evidence>
<keyword evidence="6" id="KW-1185">Reference proteome</keyword>
<keyword evidence="1" id="KW-0285">Flavoprotein</keyword>
<dbReference type="PANTHER" id="PTHR46865">
    <property type="entry name" value="OXIDOREDUCTASE-RELATED"/>
    <property type="match status" value="1"/>
</dbReference>
<dbReference type="PANTHER" id="PTHR46865:SF7">
    <property type="entry name" value="MONOOXYGENASE, PUTATIVE (AFU_ORTHOLOGUE AFUA_8G07040)-RELATED"/>
    <property type="match status" value="1"/>
</dbReference>
<name>A0ABR0ELL5_ZASCE</name>
<dbReference type="Gene3D" id="3.50.50.60">
    <property type="entry name" value="FAD/NAD(P)-binding domain"/>
    <property type="match status" value="1"/>
</dbReference>
<evidence type="ECO:0000256" key="1">
    <source>
        <dbReference type="ARBA" id="ARBA00022630"/>
    </source>
</evidence>